<keyword evidence="4 12" id="KW-0698">rRNA processing</keyword>
<feature type="binding site" evidence="12">
    <location>
        <begin position="213"/>
        <end position="215"/>
    </location>
    <ligand>
        <name>S-adenosyl-L-methionine</name>
        <dbReference type="ChEBI" id="CHEBI:59789"/>
    </ligand>
</feature>
<dbReference type="GO" id="GO:0008168">
    <property type="term" value="F:methyltransferase activity"/>
    <property type="evidence" value="ECO:0007669"/>
    <property type="project" value="UniProtKB-KW"/>
</dbReference>
<comment type="subcellular location">
    <subcellularLocation>
        <location evidence="1 12">Cytoplasm</location>
    </subcellularLocation>
</comment>
<name>A0ABV4BPT4_9CLOT</name>
<evidence type="ECO:0000256" key="4">
    <source>
        <dbReference type="ARBA" id="ARBA00022552"/>
    </source>
</evidence>
<comment type="cofactor">
    <cofactor evidence="12">
        <name>[4Fe-4S] cluster</name>
        <dbReference type="ChEBI" id="CHEBI:49883"/>
    </cofactor>
    <text evidence="12">Binds 1 [4Fe-4S] cluster. The cluster is coordinated with 3 cysteines and an exchangeable S-adenosyl-L-methionine.</text>
</comment>
<dbReference type="NCBIfam" id="TIGR00048">
    <property type="entry name" value="rRNA_mod_RlmN"/>
    <property type="match status" value="1"/>
</dbReference>
<keyword evidence="2 12" id="KW-0004">4Fe-4S</keyword>
<comment type="caution">
    <text evidence="14">The sequence shown here is derived from an EMBL/GenBank/DDBJ whole genome shotgun (WGS) entry which is preliminary data.</text>
</comment>
<organism evidence="14 15">
    <name type="scientific">Clostridium moutaii</name>
    <dbReference type="NCBI Taxonomy" id="3240932"/>
    <lineage>
        <taxon>Bacteria</taxon>
        <taxon>Bacillati</taxon>
        <taxon>Bacillota</taxon>
        <taxon>Clostridia</taxon>
        <taxon>Eubacteriales</taxon>
        <taxon>Clostridiaceae</taxon>
        <taxon>Clostridium</taxon>
    </lineage>
</organism>
<accession>A0ABV4BPT4</accession>
<feature type="active site" description="Proton acceptor" evidence="12">
    <location>
        <position position="91"/>
    </location>
</feature>
<keyword evidence="8 12" id="KW-0819">tRNA processing</keyword>
<evidence type="ECO:0000256" key="10">
    <source>
        <dbReference type="ARBA" id="ARBA00023004"/>
    </source>
</evidence>
<dbReference type="InterPro" id="IPR058240">
    <property type="entry name" value="rSAM_sf"/>
</dbReference>
<evidence type="ECO:0000256" key="1">
    <source>
        <dbReference type="ARBA" id="ARBA00004496"/>
    </source>
</evidence>
<comment type="function">
    <text evidence="12">Specifically methylates position 2 of adenine 2503 in 23S rRNA and position 2 of adenine 37 in tRNAs.</text>
</comment>
<feature type="binding site" evidence="12">
    <location>
        <position position="118"/>
    </location>
    <ligand>
        <name>[4Fe-4S] cluster</name>
        <dbReference type="ChEBI" id="CHEBI:49883"/>
        <note>4Fe-4S-S-AdoMet</note>
    </ligand>
</feature>
<dbReference type="GO" id="GO:0032259">
    <property type="term" value="P:methylation"/>
    <property type="evidence" value="ECO:0007669"/>
    <property type="project" value="UniProtKB-KW"/>
</dbReference>
<evidence type="ECO:0000313" key="15">
    <source>
        <dbReference type="Proteomes" id="UP001564657"/>
    </source>
</evidence>
<dbReference type="Proteomes" id="UP001564657">
    <property type="component" value="Unassembled WGS sequence"/>
</dbReference>
<dbReference type="Pfam" id="PF21016">
    <property type="entry name" value="RlmN_N"/>
    <property type="match status" value="1"/>
</dbReference>
<comment type="miscellaneous">
    <text evidence="12">Reaction proceeds by a ping-pong mechanism involving intermediate methylation of a conserved cysteine residue.</text>
</comment>
<feature type="active site" description="S-methylcysteine intermediate" evidence="12">
    <location>
        <position position="332"/>
    </location>
</feature>
<dbReference type="EC" id="2.1.1.192" evidence="12"/>
<evidence type="ECO:0000256" key="12">
    <source>
        <dbReference type="HAMAP-Rule" id="MF_01849"/>
    </source>
</evidence>
<dbReference type="InterPro" id="IPR027492">
    <property type="entry name" value="RNA_MTrfase_RlmN"/>
</dbReference>
<keyword evidence="3 12" id="KW-0963">Cytoplasm</keyword>
<sequence>MYNIFDFNMEDLKDWMKGNGESQFRASQITNWLYKKGQWDFDCMTNVSKSLAKKLKRNFYIDIPELVKSYESKSKDTFKFLYRYRDGNVIETVVMKYKHGNSVCVSTQVGCRMGCKFCASTVDGMVRNLSSGEILAQVLRSQSEIGERISNVVLMGSGEPLDNYDNVLKFLKMISCEYSLNIGQRHITLSTCGIVPKIKQLADESLQITLAISLHSPDDIKRKKIMPIANKYSIAEIIDACRYYIDKTGRRISFEYALVRGVNDTLECAEDLIQLLKGLLCHVNLIPVNEVRENEFKKSSPNNIKSFYDKLNENKIETTVRREMGSDIDAACGQLRRSYLESKRYRKGVENGGDLVRCR</sequence>
<keyword evidence="15" id="KW-1185">Reference proteome</keyword>
<dbReference type="HAMAP" id="MF_01849">
    <property type="entry name" value="RNA_methyltr_RlmN"/>
    <property type="match status" value="1"/>
</dbReference>
<keyword evidence="11 12" id="KW-0411">Iron-sulfur</keyword>
<keyword evidence="9 12" id="KW-0479">Metal-binding</keyword>
<dbReference type="PIRSF" id="PIRSF006004">
    <property type="entry name" value="CHP00048"/>
    <property type="match status" value="1"/>
</dbReference>
<dbReference type="InterPro" id="IPR048641">
    <property type="entry name" value="RlmN_N"/>
</dbReference>
<dbReference type="InterPro" id="IPR007197">
    <property type="entry name" value="rSAM"/>
</dbReference>
<dbReference type="EMBL" id="JBGEWD010000003">
    <property type="protein sequence ID" value="MEY7999565.1"/>
    <property type="molecule type" value="Genomic_DNA"/>
</dbReference>
<keyword evidence="6 12" id="KW-0808">Transferase</keyword>
<dbReference type="Pfam" id="PF04055">
    <property type="entry name" value="Radical_SAM"/>
    <property type="match status" value="1"/>
</dbReference>
<feature type="binding site" evidence="12">
    <location>
        <position position="190"/>
    </location>
    <ligand>
        <name>S-adenosyl-L-methionine</name>
        <dbReference type="ChEBI" id="CHEBI:59789"/>
    </ligand>
</feature>
<feature type="domain" description="Radical SAM core" evidence="13">
    <location>
        <begin position="97"/>
        <end position="327"/>
    </location>
</feature>
<comment type="catalytic activity">
    <reaction evidence="12">
        <text>adenosine(37) in tRNA + 2 reduced [2Fe-2S]-[ferredoxin] + 2 S-adenosyl-L-methionine = 2-methyladenosine(37) in tRNA + 5'-deoxyadenosine + L-methionine + 2 oxidized [2Fe-2S]-[ferredoxin] + S-adenosyl-L-homocysteine</text>
        <dbReference type="Rhea" id="RHEA:43332"/>
        <dbReference type="Rhea" id="RHEA-COMP:10000"/>
        <dbReference type="Rhea" id="RHEA-COMP:10001"/>
        <dbReference type="Rhea" id="RHEA-COMP:10162"/>
        <dbReference type="Rhea" id="RHEA-COMP:10485"/>
        <dbReference type="ChEBI" id="CHEBI:17319"/>
        <dbReference type="ChEBI" id="CHEBI:33737"/>
        <dbReference type="ChEBI" id="CHEBI:33738"/>
        <dbReference type="ChEBI" id="CHEBI:57844"/>
        <dbReference type="ChEBI" id="CHEBI:57856"/>
        <dbReference type="ChEBI" id="CHEBI:59789"/>
        <dbReference type="ChEBI" id="CHEBI:74411"/>
        <dbReference type="ChEBI" id="CHEBI:74497"/>
        <dbReference type="EC" id="2.1.1.192"/>
    </reaction>
</comment>
<keyword evidence="7 12" id="KW-0949">S-adenosyl-L-methionine</keyword>
<dbReference type="InterPro" id="IPR040072">
    <property type="entry name" value="Methyltransferase_A"/>
</dbReference>
<evidence type="ECO:0000256" key="9">
    <source>
        <dbReference type="ARBA" id="ARBA00022723"/>
    </source>
</evidence>
<dbReference type="SUPFAM" id="SSF102114">
    <property type="entry name" value="Radical SAM enzymes"/>
    <property type="match status" value="1"/>
</dbReference>
<reference evidence="14 15" key="1">
    <citation type="submission" date="2024-08" db="EMBL/GenBank/DDBJ databases">
        <title>Clostridium lapicellarii sp. nov., and Clostridium renhuaiense sp. nov., two species isolated from the mud in a fermentation cellar used for producing sauce-flavour Chinese liquors.</title>
        <authorList>
            <person name="Yang F."/>
            <person name="Wang H."/>
            <person name="Chen L.Q."/>
            <person name="Zhou N."/>
            <person name="Lu J.J."/>
            <person name="Pu X.X."/>
            <person name="Wan B."/>
            <person name="Wang L."/>
            <person name="Liu S.J."/>
        </authorList>
    </citation>
    <scope>NUCLEOTIDE SEQUENCE [LARGE SCALE GENOMIC DNA]</scope>
    <source>
        <strain evidence="14 15">MT-5</strain>
    </source>
</reference>
<comment type="catalytic activity">
    <reaction evidence="12">
        <text>adenosine(2503) in 23S rRNA + 2 reduced [2Fe-2S]-[ferredoxin] + 2 S-adenosyl-L-methionine = 2-methyladenosine(2503) in 23S rRNA + 5'-deoxyadenosine + L-methionine + 2 oxidized [2Fe-2S]-[ferredoxin] + S-adenosyl-L-homocysteine</text>
        <dbReference type="Rhea" id="RHEA:42916"/>
        <dbReference type="Rhea" id="RHEA-COMP:10000"/>
        <dbReference type="Rhea" id="RHEA-COMP:10001"/>
        <dbReference type="Rhea" id="RHEA-COMP:10152"/>
        <dbReference type="Rhea" id="RHEA-COMP:10282"/>
        <dbReference type="ChEBI" id="CHEBI:17319"/>
        <dbReference type="ChEBI" id="CHEBI:33737"/>
        <dbReference type="ChEBI" id="CHEBI:33738"/>
        <dbReference type="ChEBI" id="CHEBI:57844"/>
        <dbReference type="ChEBI" id="CHEBI:57856"/>
        <dbReference type="ChEBI" id="CHEBI:59789"/>
        <dbReference type="ChEBI" id="CHEBI:74411"/>
        <dbReference type="ChEBI" id="CHEBI:74497"/>
        <dbReference type="EC" id="2.1.1.192"/>
    </reaction>
</comment>
<dbReference type="InterPro" id="IPR004383">
    <property type="entry name" value="rRNA_lsu_MTrfase_RlmN/Cfr"/>
</dbReference>
<dbReference type="RefSeq" id="WP_369703451.1">
    <property type="nucleotide sequence ID" value="NZ_JBGEWD010000003.1"/>
</dbReference>
<evidence type="ECO:0000256" key="5">
    <source>
        <dbReference type="ARBA" id="ARBA00022603"/>
    </source>
</evidence>
<dbReference type="Gene3D" id="1.10.150.530">
    <property type="match status" value="1"/>
</dbReference>
<dbReference type="PANTHER" id="PTHR30544">
    <property type="entry name" value="23S RRNA METHYLTRANSFERASE"/>
    <property type="match status" value="1"/>
</dbReference>
<proteinExistence type="inferred from homology"/>
<dbReference type="PANTHER" id="PTHR30544:SF5">
    <property type="entry name" value="RADICAL SAM CORE DOMAIN-CONTAINING PROTEIN"/>
    <property type="match status" value="1"/>
</dbReference>
<feature type="binding site" evidence="12">
    <location>
        <position position="289"/>
    </location>
    <ligand>
        <name>S-adenosyl-L-methionine</name>
        <dbReference type="ChEBI" id="CHEBI:59789"/>
    </ligand>
</feature>
<comment type="similarity">
    <text evidence="12">Belongs to the radical SAM superfamily. RlmN family.</text>
</comment>
<dbReference type="CDD" id="cd01335">
    <property type="entry name" value="Radical_SAM"/>
    <property type="match status" value="1"/>
</dbReference>
<dbReference type="Gene3D" id="3.20.20.70">
    <property type="entry name" value="Aldolase class I"/>
    <property type="match status" value="1"/>
</dbReference>
<keyword evidence="12" id="KW-1015">Disulfide bond</keyword>
<evidence type="ECO:0000256" key="6">
    <source>
        <dbReference type="ARBA" id="ARBA00022679"/>
    </source>
</evidence>
<evidence type="ECO:0000256" key="7">
    <source>
        <dbReference type="ARBA" id="ARBA00022691"/>
    </source>
</evidence>
<evidence type="ECO:0000256" key="2">
    <source>
        <dbReference type="ARBA" id="ARBA00022485"/>
    </source>
</evidence>
<dbReference type="SFLD" id="SFLDS00029">
    <property type="entry name" value="Radical_SAM"/>
    <property type="match status" value="1"/>
</dbReference>
<dbReference type="SFLD" id="SFLDG01062">
    <property type="entry name" value="methyltransferase_(Class_A)"/>
    <property type="match status" value="1"/>
</dbReference>
<dbReference type="PROSITE" id="PS51918">
    <property type="entry name" value="RADICAL_SAM"/>
    <property type="match status" value="1"/>
</dbReference>
<feature type="binding site" evidence="12">
    <location>
        <position position="115"/>
    </location>
    <ligand>
        <name>[4Fe-4S] cluster</name>
        <dbReference type="ChEBI" id="CHEBI:49883"/>
        <note>4Fe-4S-S-AdoMet</note>
    </ligand>
</feature>
<feature type="binding site" evidence="12">
    <location>
        <begin position="158"/>
        <end position="159"/>
    </location>
    <ligand>
        <name>S-adenosyl-L-methionine</name>
        <dbReference type="ChEBI" id="CHEBI:59789"/>
    </ligand>
</feature>
<evidence type="ECO:0000256" key="8">
    <source>
        <dbReference type="ARBA" id="ARBA00022694"/>
    </source>
</evidence>
<evidence type="ECO:0000259" key="13">
    <source>
        <dbReference type="PROSITE" id="PS51918"/>
    </source>
</evidence>
<protein>
    <recommendedName>
        <fullName evidence="12">Probable dual-specificity RNA methyltransferase RlmN</fullName>
        <ecNumber evidence="12">2.1.1.192</ecNumber>
    </recommendedName>
    <alternativeName>
        <fullName evidence="12">23S rRNA (adenine(2503)-C(2))-methyltransferase</fullName>
    </alternativeName>
    <alternativeName>
        <fullName evidence="12">23S rRNA m2A2503 methyltransferase</fullName>
    </alternativeName>
    <alternativeName>
        <fullName evidence="12">Ribosomal RNA large subunit methyltransferase N</fullName>
    </alternativeName>
    <alternativeName>
        <fullName evidence="12">tRNA (adenine(37)-C(2))-methyltransferase</fullName>
    </alternativeName>
    <alternativeName>
        <fullName evidence="12">tRNA m2A37 methyltransferase</fullName>
    </alternativeName>
</protein>
<evidence type="ECO:0000256" key="3">
    <source>
        <dbReference type="ARBA" id="ARBA00022490"/>
    </source>
</evidence>
<feature type="binding site" evidence="12">
    <location>
        <position position="111"/>
    </location>
    <ligand>
        <name>[4Fe-4S] cluster</name>
        <dbReference type="ChEBI" id="CHEBI:49883"/>
        <note>4Fe-4S-S-AdoMet</note>
    </ligand>
</feature>
<dbReference type="SFLD" id="SFLDF00275">
    <property type="entry name" value="adenosine_C2_methyltransferase"/>
    <property type="match status" value="1"/>
</dbReference>
<keyword evidence="5 12" id="KW-0489">Methyltransferase</keyword>
<evidence type="ECO:0000256" key="11">
    <source>
        <dbReference type="ARBA" id="ARBA00023014"/>
    </source>
</evidence>
<dbReference type="InterPro" id="IPR013785">
    <property type="entry name" value="Aldolase_TIM"/>
</dbReference>
<keyword evidence="10 12" id="KW-0408">Iron</keyword>
<evidence type="ECO:0000313" key="14">
    <source>
        <dbReference type="EMBL" id="MEY7999565.1"/>
    </source>
</evidence>
<comment type="caution">
    <text evidence="12">Lacks conserved residue(s) required for the propagation of feature annotation.</text>
</comment>
<gene>
    <name evidence="12 14" type="primary">rlmN</name>
    <name evidence="14" type="ORF">AB8U03_05000</name>
</gene>